<feature type="domain" description="NADPH-dependent FMN reductase-like" evidence="3">
    <location>
        <begin position="1"/>
        <end position="115"/>
    </location>
</feature>
<dbReference type="PANTHER" id="PTHR43278">
    <property type="entry name" value="NAD(P)H-DEPENDENT FMN-CONTAINING OXIDOREDUCTASE YWQN-RELATED"/>
    <property type="match status" value="1"/>
</dbReference>
<keyword evidence="5" id="KW-1185">Reference proteome</keyword>
<sequence length="209" mass="22908">MKAMVLSSSPRRDGNSAALARAFAEGLRDAGHESEIVVANDILGSFLKDCRSCRRPDGSCAIEDGFSSAFFESLLPAQGFVAASPIYWYGMSAQLKAFFDRMFCYVAASHPSSPSVVARMQGKRIGLLLSSEETYPTVSAGIVQQIQEYSRYTRSTFVGTVHGYGNSRGEIARDPRDPVARAYDFARSFFTAHATDYQIDTPRSGRVWG</sequence>
<accession>A0ABU3S6W4</accession>
<dbReference type="Gene3D" id="3.40.50.360">
    <property type="match status" value="1"/>
</dbReference>
<evidence type="ECO:0000313" key="5">
    <source>
        <dbReference type="Proteomes" id="UP001254257"/>
    </source>
</evidence>
<dbReference type="SUPFAM" id="SSF52218">
    <property type="entry name" value="Flavoproteins"/>
    <property type="match status" value="1"/>
</dbReference>
<dbReference type="Pfam" id="PF03358">
    <property type="entry name" value="FMN_red"/>
    <property type="match status" value="1"/>
</dbReference>
<dbReference type="InterPro" id="IPR029039">
    <property type="entry name" value="Flavoprotein-like_sf"/>
</dbReference>
<evidence type="ECO:0000259" key="3">
    <source>
        <dbReference type="Pfam" id="PF03358"/>
    </source>
</evidence>
<reference evidence="4 5" key="1">
    <citation type="submission" date="2023-09" db="EMBL/GenBank/DDBJ databases">
        <title>Whole genome shotgun sequencing (WGS) of Bosea sp. ZW T0_25, isolated from stored onions (Allium cepa).</title>
        <authorList>
            <person name="Stoll D.A."/>
            <person name="Huch M."/>
        </authorList>
    </citation>
    <scope>NUCLEOTIDE SEQUENCE [LARGE SCALE GENOMIC DNA]</scope>
    <source>
        <strain evidence="4 5">ZW T0_25</strain>
    </source>
</reference>
<evidence type="ECO:0000313" key="4">
    <source>
        <dbReference type="EMBL" id="MDU0340537.1"/>
    </source>
</evidence>
<dbReference type="PANTHER" id="PTHR43278:SF4">
    <property type="entry name" value="NAD(P)H-DEPENDENT FMN-CONTAINING OXIDOREDUCTASE YWQN-RELATED"/>
    <property type="match status" value="1"/>
</dbReference>
<dbReference type="InterPro" id="IPR005025">
    <property type="entry name" value="FMN_Rdtase-like_dom"/>
</dbReference>
<dbReference type="RefSeq" id="WP_316018404.1">
    <property type="nucleotide sequence ID" value="NZ_JAWDID010000014.1"/>
</dbReference>
<dbReference type="InterPro" id="IPR051796">
    <property type="entry name" value="ISF_SsuE-like"/>
</dbReference>
<dbReference type="EMBL" id="JAWDID010000014">
    <property type="protein sequence ID" value="MDU0340537.1"/>
    <property type="molecule type" value="Genomic_DNA"/>
</dbReference>
<evidence type="ECO:0000256" key="2">
    <source>
        <dbReference type="ARBA" id="ARBA00022643"/>
    </source>
</evidence>
<comment type="caution">
    <text evidence="4">The sequence shown here is derived from an EMBL/GenBank/DDBJ whole genome shotgun (WGS) entry which is preliminary data.</text>
</comment>
<name>A0ABU3S6W4_9HYPH</name>
<protein>
    <submittedName>
        <fullName evidence="4">Flavodoxin family protein</fullName>
    </submittedName>
</protein>
<dbReference type="Proteomes" id="UP001254257">
    <property type="component" value="Unassembled WGS sequence"/>
</dbReference>
<keyword evidence="2" id="KW-0288">FMN</keyword>
<gene>
    <name evidence="4" type="ORF">RKE40_11615</name>
</gene>
<keyword evidence="1" id="KW-0285">Flavoprotein</keyword>
<organism evidence="4 5">
    <name type="scientific">Bosea rubneri</name>
    <dbReference type="NCBI Taxonomy" id="3075434"/>
    <lineage>
        <taxon>Bacteria</taxon>
        <taxon>Pseudomonadati</taxon>
        <taxon>Pseudomonadota</taxon>
        <taxon>Alphaproteobacteria</taxon>
        <taxon>Hyphomicrobiales</taxon>
        <taxon>Boseaceae</taxon>
        <taxon>Bosea</taxon>
    </lineage>
</organism>
<evidence type="ECO:0000256" key="1">
    <source>
        <dbReference type="ARBA" id="ARBA00022630"/>
    </source>
</evidence>
<proteinExistence type="predicted"/>